<dbReference type="InterPro" id="IPR001296">
    <property type="entry name" value="Glyco_trans_1"/>
</dbReference>
<dbReference type="PANTHER" id="PTHR45871">
    <property type="entry name" value="N-ACETYLGLUCOSAMINYL-PHOSPHATIDYLINOSITOL BIOSYNTHETIC PROTEIN"/>
    <property type="match status" value="1"/>
</dbReference>
<keyword evidence="3" id="KW-0472">Membrane</keyword>
<proteinExistence type="predicted"/>
<evidence type="ECO:0000259" key="4">
    <source>
        <dbReference type="Pfam" id="PF00534"/>
    </source>
</evidence>
<dbReference type="Proteomes" id="UP000037751">
    <property type="component" value="Unassembled WGS sequence"/>
</dbReference>
<dbReference type="OrthoDB" id="734129at2759"/>
<dbReference type="VEuPathDB" id="FungiDB:Malapachy_2323"/>
<evidence type="ECO:0000256" key="2">
    <source>
        <dbReference type="ARBA" id="ARBA00022676"/>
    </source>
</evidence>
<dbReference type="SUPFAM" id="SSF53756">
    <property type="entry name" value="UDP-Glycosyltransferase/glycogen phosphorylase"/>
    <property type="match status" value="1"/>
</dbReference>
<accession>A0A0M9VQC3</accession>
<dbReference type="InterPro" id="IPR013234">
    <property type="entry name" value="PIGA_GPI_anchor_biosynthesis"/>
</dbReference>
<dbReference type="RefSeq" id="XP_017992814.1">
    <property type="nucleotide sequence ID" value="XM_018136815.1"/>
</dbReference>
<dbReference type="GO" id="GO:0006506">
    <property type="term" value="P:GPI anchor biosynthetic process"/>
    <property type="evidence" value="ECO:0007669"/>
    <property type="project" value="InterPro"/>
</dbReference>
<keyword evidence="7" id="KW-1185">Reference proteome</keyword>
<evidence type="ECO:0000256" key="3">
    <source>
        <dbReference type="SAM" id="Phobius"/>
    </source>
</evidence>
<protein>
    <submittedName>
        <fullName evidence="6">Glycosyltransferase family 4 protein</fullName>
    </submittedName>
</protein>
<dbReference type="Pfam" id="PF00534">
    <property type="entry name" value="Glycos_transf_1"/>
    <property type="match status" value="1"/>
</dbReference>
<comment type="caution">
    <text evidence="6">The sequence shown here is derived from an EMBL/GenBank/DDBJ whole genome shotgun (WGS) entry which is preliminary data.</text>
</comment>
<sequence>MYMIGQQLLRRGHKVIVITHAYEPDRVGVRYLPGGMKVYYIPYGVIARQDTLPNFFALLPLLRSILLREQIDIVHAHQALSSMGHEGIFLAKCLGLKAVFTDHSLFGFSDVSAILTNKMLRFALTDVDHVVCVSHTGRENTVLRAHLAPDQVSTIPNAVDARNLYPDPARAPTARICIVVLSRLMYRKGIDLLLTAIPRICALHTDVCFVIGGDGPKYVELEQMRERCMLQDRVALVGAVRQRDVRAHLTQGHIFLNTSLTEAFGTSIIEATSAGLYVVTTKVGGIPELLPASMMTLADPCTEAIVDACSAAISRIRAGEHDPWAQHRIVTQMYSWEETTRRLEVVYKRAMAQPWRGYMERFARYRHVGGPIGGLIICLVVAAQMIIVTILEWVYPVAHIALVD</sequence>
<feature type="transmembrane region" description="Helical" evidence="3">
    <location>
        <begin position="368"/>
        <end position="395"/>
    </location>
</feature>
<keyword evidence="3" id="KW-0812">Transmembrane</keyword>
<organism evidence="6 7">
    <name type="scientific">Malassezia pachydermatis</name>
    <dbReference type="NCBI Taxonomy" id="77020"/>
    <lineage>
        <taxon>Eukaryota</taxon>
        <taxon>Fungi</taxon>
        <taxon>Dikarya</taxon>
        <taxon>Basidiomycota</taxon>
        <taxon>Ustilaginomycotina</taxon>
        <taxon>Malasseziomycetes</taxon>
        <taxon>Malasseziales</taxon>
        <taxon>Malasseziaceae</taxon>
        <taxon>Malassezia</taxon>
    </lineage>
</organism>
<evidence type="ECO:0000313" key="6">
    <source>
        <dbReference type="EMBL" id="KOS15182.1"/>
    </source>
</evidence>
<comment type="function">
    <text evidence="1">Catalytic subunit in the complex catalyzing the transfer of N-acetylglucosamine from UDP-N-acetylglucosamine to phosphatidylinositol, the first step of GPI biosynthesis.</text>
</comment>
<keyword evidence="6" id="KW-0808">Transferase</keyword>
<reference evidence="6 7" key="1">
    <citation type="submission" date="2015-07" db="EMBL/GenBank/DDBJ databases">
        <title>Draft Genome Sequence of Malassezia furfur CBS1878 and Malassezia pachydermatis CBS1879.</title>
        <authorList>
            <person name="Triana S."/>
            <person name="Ohm R."/>
            <person name="Gonzalez A."/>
            <person name="DeCock H."/>
            <person name="Restrepo S."/>
            <person name="Celis A."/>
        </authorList>
    </citation>
    <scope>NUCLEOTIDE SEQUENCE [LARGE SCALE GENOMIC DNA]</scope>
    <source>
        <strain evidence="6 7">CBS 1879</strain>
    </source>
</reference>
<keyword evidence="2" id="KW-0328">Glycosyltransferase</keyword>
<dbReference type="EMBL" id="LGAV01000002">
    <property type="protein sequence ID" value="KOS15182.1"/>
    <property type="molecule type" value="Genomic_DNA"/>
</dbReference>
<evidence type="ECO:0000313" key="7">
    <source>
        <dbReference type="Proteomes" id="UP000037751"/>
    </source>
</evidence>
<dbReference type="PANTHER" id="PTHR45871:SF1">
    <property type="entry name" value="PHOSPHATIDYLINOSITOL N-ACETYLGLUCOSAMINYLTRANSFERASE SUBUNIT A"/>
    <property type="match status" value="1"/>
</dbReference>
<name>A0A0M9VQC3_9BASI</name>
<dbReference type="Pfam" id="PF08288">
    <property type="entry name" value="PIGA"/>
    <property type="match status" value="1"/>
</dbReference>
<dbReference type="GO" id="GO:0017176">
    <property type="term" value="F:phosphatidylinositol N-acetylglucosaminyltransferase activity"/>
    <property type="evidence" value="ECO:0007669"/>
    <property type="project" value="TreeGrafter"/>
</dbReference>
<dbReference type="AlphaFoldDB" id="A0A0M9VQC3"/>
<dbReference type="GO" id="GO:0000506">
    <property type="term" value="C:glycosylphosphatidylinositol-N-acetylglucosaminyltransferase (GPI-GnT) complex"/>
    <property type="evidence" value="ECO:0007669"/>
    <property type="project" value="TreeGrafter"/>
</dbReference>
<keyword evidence="3" id="KW-1133">Transmembrane helix</keyword>
<dbReference type="STRING" id="77020.A0A0M9VQC3"/>
<dbReference type="Gene3D" id="3.40.50.2000">
    <property type="entry name" value="Glycogen Phosphorylase B"/>
    <property type="match status" value="2"/>
</dbReference>
<evidence type="ECO:0000256" key="1">
    <source>
        <dbReference type="ARBA" id="ARBA00003265"/>
    </source>
</evidence>
<dbReference type="GeneID" id="28728690"/>
<evidence type="ECO:0000259" key="5">
    <source>
        <dbReference type="Pfam" id="PF08288"/>
    </source>
</evidence>
<gene>
    <name evidence="6" type="ORF">Malapachy_2323</name>
</gene>
<feature type="domain" description="Glycosyl transferase family 1" evidence="4">
    <location>
        <begin position="171"/>
        <end position="290"/>
    </location>
</feature>
<feature type="domain" description="PIGA GPI anchor biosynthesis" evidence="5">
    <location>
        <begin position="20"/>
        <end position="110"/>
    </location>
</feature>